<evidence type="ECO:0000313" key="2">
    <source>
        <dbReference type="EMBL" id="EQD52585.1"/>
    </source>
</evidence>
<dbReference type="SUPFAM" id="SSF46955">
    <property type="entry name" value="Putative DNA-binding domain"/>
    <property type="match status" value="1"/>
</dbReference>
<proteinExistence type="predicted"/>
<dbReference type="InterPro" id="IPR009061">
    <property type="entry name" value="DNA-bd_dom_put_sf"/>
</dbReference>
<comment type="caution">
    <text evidence="2">The sequence shown here is derived from an EMBL/GenBank/DDBJ whole genome shotgun (WGS) entry which is preliminary data.</text>
</comment>
<accession>T1BEL1</accession>
<evidence type="ECO:0000259" key="1">
    <source>
        <dbReference type="PROSITE" id="PS50937"/>
    </source>
</evidence>
<dbReference type="InterPro" id="IPR000551">
    <property type="entry name" value="MerR-type_HTH_dom"/>
</dbReference>
<dbReference type="GO" id="GO:0006355">
    <property type="term" value="P:regulation of DNA-templated transcription"/>
    <property type="evidence" value="ECO:0007669"/>
    <property type="project" value="InterPro"/>
</dbReference>
<feature type="domain" description="HTH merR-type" evidence="1">
    <location>
        <begin position="1"/>
        <end position="44"/>
    </location>
</feature>
<dbReference type="GO" id="GO:0003677">
    <property type="term" value="F:DNA binding"/>
    <property type="evidence" value="ECO:0007669"/>
    <property type="project" value="InterPro"/>
</dbReference>
<dbReference type="EMBL" id="AUZZ01004587">
    <property type="protein sequence ID" value="EQD52585.1"/>
    <property type="molecule type" value="Genomic_DNA"/>
</dbReference>
<dbReference type="AlphaFoldDB" id="T1BEL1"/>
<gene>
    <name evidence="2" type="ORF">B2A_06483</name>
</gene>
<organism evidence="2">
    <name type="scientific">mine drainage metagenome</name>
    <dbReference type="NCBI Taxonomy" id="410659"/>
    <lineage>
        <taxon>unclassified sequences</taxon>
        <taxon>metagenomes</taxon>
        <taxon>ecological metagenomes</taxon>
    </lineage>
</organism>
<reference evidence="2" key="1">
    <citation type="submission" date="2013-08" db="EMBL/GenBank/DDBJ databases">
        <authorList>
            <person name="Mendez C."/>
            <person name="Richter M."/>
            <person name="Ferrer M."/>
            <person name="Sanchez J."/>
        </authorList>
    </citation>
    <scope>NUCLEOTIDE SEQUENCE</scope>
</reference>
<dbReference type="Gene3D" id="1.10.1660.10">
    <property type="match status" value="1"/>
</dbReference>
<sequence>MRPCAVTTRGYQLFDDATVQRIHFLTTATQAGMPLTEVVRLLTSIDQGDAQQVEAVRGRLRHLVEDRQTTLTRFSMLLEHLCTAGGRPVGQAGVS</sequence>
<dbReference type="PROSITE" id="PS50937">
    <property type="entry name" value="HTH_MERR_2"/>
    <property type="match status" value="1"/>
</dbReference>
<reference evidence="2" key="2">
    <citation type="journal article" date="2014" name="ISME J.">
        <title>Microbial stratification in low pH oxic and suboxic macroscopic growths along an acid mine drainage.</title>
        <authorList>
            <person name="Mendez-Garcia C."/>
            <person name="Mesa V."/>
            <person name="Sprenger R.R."/>
            <person name="Richter M."/>
            <person name="Diez M.S."/>
            <person name="Solano J."/>
            <person name="Bargiela R."/>
            <person name="Golyshina O.V."/>
            <person name="Manteca A."/>
            <person name="Ramos J.L."/>
            <person name="Gallego J.R."/>
            <person name="Llorente I."/>
            <person name="Martins Dos Santos V.A."/>
            <person name="Jensen O.N."/>
            <person name="Pelaez A.I."/>
            <person name="Sanchez J."/>
            <person name="Ferrer M."/>
        </authorList>
    </citation>
    <scope>NUCLEOTIDE SEQUENCE</scope>
</reference>
<protein>
    <submittedName>
        <fullName evidence="2">Transcriptional regulator MerD</fullName>
    </submittedName>
</protein>
<name>T1BEL1_9ZZZZ</name>